<name>A0AAE0KZH1_9CHLO</name>
<reference evidence="2 3" key="1">
    <citation type="journal article" date="2015" name="Genome Biol. Evol.">
        <title>Comparative Genomics of a Bacterivorous Green Alga Reveals Evolutionary Causalities and Consequences of Phago-Mixotrophic Mode of Nutrition.</title>
        <authorList>
            <person name="Burns J.A."/>
            <person name="Paasch A."/>
            <person name="Narechania A."/>
            <person name="Kim E."/>
        </authorList>
    </citation>
    <scope>NUCLEOTIDE SEQUENCE [LARGE SCALE GENOMIC DNA]</scope>
    <source>
        <strain evidence="2 3">PLY_AMNH</strain>
    </source>
</reference>
<evidence type="ECO:0000313" key="3">
    <source>
        <dbReference type="Proteomes" id="UP001190700"/>
    </source>
</evidence>
<evidence type="ECO:0000313" key="2">
    <source>
        <dbReference type="EMBL" id="KAK3266165.1"/>
    </source>
</evidence>
<feature type="compositionally biased region" description="Polar residues" evidence="1">
    <location>
        <begin position="728"/>
        <end position="738"/>
    </location>
</feature>
<accession>A0AAE0KZH1</accession>
<protein>
    <submittedName>
        <fullName evidence="2">Uncharacterized protein</fullName>
    </submittedName>
</protein>
<comment type="caution">
    <text evidence="2">The sequence shown here is derived from an EMBL/GenBank/DDBJ whole genome shotgun (WGS) entry which is preliminary data.</text>
</comment>
<organism evidence="2 3">
    <name type="scientific">Cymbomonas tetramitiformis</name>
    <dbReference type="NCBI Taxonomy" id="36881"/>
    <lineage>
        <taxon>Eukaryota</taxon>
        <taxon>Viridiplantae</taxon>
        <taxon>Chlorophyta</taxon>
        <taxon>Pyramimonadophyceae</taxon>
        <taxon>Pyramimonadales</taxon>
        <taxon>Pyramimonadaceae</taxon>
        <taxon>Cymbomonas</taxon>
    </lineage>
</organism>
<feature type="region of interest" description="Disordered" evidence="1">
    <location>
        <begin position="262"/>
        <end position="281"/>
    </location>
</feature>
<sequence>MPELMHGYGGSSASPDDVCVEDRGALTNSALIKAAVPELTSHERGISKPSSRDGSSFTEYTNPLSCVFAAQHRHSEDGGIGIELVPTRLEAEEPDRSSGFSANKLSTQQEYPVIVSLPNDRRAAAAAPMMGNPASALLPIAKMSLAEKVAARENAARTTATLELPERGTAQRGTAVEDPSPPAALGGGMLTSPPSDGVLRCDGKVSASHEDAAQDTAAANTHNCAEQNTAPCVGPAEVKPKMSESVVAALLKPLFPAINTHASGEDEECPTVKLDDSRLPTGKMEMPTEDFGAEIQQHMAGDVIYLPYVSLSNVDPGEAKHAAHVMAAGDDLLEECKPDERDEVIMTHREERDVVRLAEDLVPIKLLDERSVGSWVLLKDGSENGREDGGAEWRVEKERAAAEAIPELSESDNKAALEEGRERVTLPENHSPSMLHLAKKPPQAAIIASTQQTAPQEVILKPELTSRGGEAARYDADAAMAAALLSEEGTASSEPISTTKMSLAEKVAARQAAHHTPPPSAPELTSRDGEVAHHDDDAAMAAALPREEGTASSDPISTTKMGLAEKVAARQAAHHTPPPSAPELTSRGGEAAHHDDDAAMAAALRSEEDTASSEPASPAKMSLAEKVAARQAAHHTPSASELTSRGGKVARYDDDAAMATALQSEEGTASSELISTTKMSLAEKVAARRSVHHTPAPSAPELTSRGGEAARHDADAAMAAALPREEGTASSELISTAKMSLAEKVAARQAAHHTPPPSAPKLTSRGGEAAHHDDDAVMAAALPSEEGIASSEPISTTN</sequence>
<proteinExistence type="predicted"/>
<gene>
    <name evidence="2" type="ORF">CYMTET_25190</name>
</gene>
<dbReference type="EMBL" id="LGRX02013389">
    <property type="protein sequence ID" value="KAK3266165.1"/>
    <property type="molecule type" value="Genomic_DNA"/>
</dbReference>
<feature type="region of interest" description="Disordered" evidence="1">
    <location>
        <begin position="506"/>
        <end position="529"/>
    </location>
</feature>
<keyword evidence="3" id="KW-1185">Reference proteome</keyword>
<feature type="region of interest" description="Disordered" evidence="1">
    <location>
        <begin position="157"/>
        <end position="187"/>
    </location>
</feature>
<feature type="region of interest" description="Disordered" evidence="1">
    <location>
        <begin position="567"/>
        <end position="647"/>
    </location>
</feature>
<feature type="region of interest" description="Disordered" evidence="1">
    <location>
        <begin position="685"/>
        <end position="798"/>
    </location>
</feature>
<evidence type="ECO:0000256" key="1">
    <source>
        <dbReference type="SAM" id="MobiDB-lite"/>
    </source>
</evidence>
<dbReference type="AlphaFoldDB" id="A0AAE0KZH1"/>
<dbReference type="Proteomes" id="UP001190700">
    <property type="component" value="Unassembled WGS sequence"/>
</dbReference>